<evidence type="ECO:0000259" key="2">
    <source>
        <dbReference type="PROSITE" id="PS50943"/>
    </source>
</evidence>
<dbReference type="SUPFAM" id="SSF47413">
    <property type="entry name" value="lambda repressor-like DNA-binding domains"/>
    <property type="match status" value="1"/>
</dbReference>
<dbReference type="InterPro" id="IPR001387">
    <property type="entry name" value="Cro/C1-type_HTH"/>
</dbReference>
<dbReference type="InterPro" id="IPR010982">
    <property type="entry name" value="Lambda_DNA-bd_dom_sf"/>
</dbReference>
<dbReference type="PROSITE" id="PS50943">
    <property type="entry name" value="HTH_CROC1"/>
    <property type="match status" value="1"/>
</dbReference>
<evidence type="ECO:0000313" key="3">
    <source>
        <dbReference type="EMBL" id="XDO95802.1"/>
    </source>
</evidence>
<dbReference type="SMART" id="SM00530">
    <property type="entry name" value="HTH_XRE"/>
    <property type="match status" value="1"/>
</dbReference>
<gene>
    <name evidence="3" type="ORF">ABOZ73_13470</name>
</gene>
<accession>A0AB39KQH7</accession>
<dbReference type="RefSeq" id="WP_369058644.1">
    <property type="nucleotide sequence ID" value="NZ_CP158375.1"/>
</dbReference>
<dbReference type="Gene3D" id="1.10.260.40">
    <property type="entry name" value="lambda repressor-like DNA-binding domains"/>
    <property type="match status" value="1"/>
</dbReference>
<dbReference type="Pfam" id="PF01381">
    <property type="entry name" value="HTH_3"/>
    <property type="match status" value="1"/>
</dbReference>
<feature type="domain" description="HTH cro/C1-type" evidence="2">
    <location>
        <begin position="30"/>
        <end position="77"/>
    </location>
</feature>
<sequence>MSKSATTTEAERLPNPTPGDILMEEFLAPLDMSQTALAKALGVPPRRINEIILGKRAVTADTDLRLCRYWGLSEGFFLSLQMEHDLLAQRRKIGAELEKIVPRAA</sequence>
<reference evidence="3" key="1">
    <citation type="submission" date="2024-06" db="EMBL/GenBank/DDBJ databases">
        <title>Caulobacter inopinatus, sp. nov.</title>
        <authorList>
            <person name="Donachie S.P."/>
        </authorList>
    </citation>
    <scope>NUCLEOTIDE SEQUENCE</scope>
    <source>
        <strain evidence="3">73W</strain>
    </source>
</reference>
<dbReference type="GO" id="GO:0003677">
    <property type="term" value="F:DNA binding"/>
    <property type="evidence" value="ECO:0007669"/>
    <property type="project" value="UniProtKB-KW"/>
</dbReference>
<dbReference type="NCBIfam" id="TIGR02607">
    <property type="entry name" value="antidote_HigA"/>
    <property type="match status" value="1"/>
</dbReference>
<proteinExistence type="predicted"/>
<dbReference type="EMBL" id="CP158375">
    <property type="protein sequence ID" value="XDO95802.1"/>
    <property type="molecule type" value="Genomic_DNA"/>
</dbReference>
<dbReference type="PANTHER" id="PTHR36924:SF1">
    <property type="entry name" value="ANTITOXIN HIGA-1"/>
    <property type="match status" value="1"/>
</dbReference>
<evidence type="ECO:0000256" key="1">
    <source>
        <dbReference type="ARBA" id="ARBA00023125"/>
    </source>
</evidence>
<dbReference type="PANTHER" id="PTHR36924">
    <property type="entry name" value="ANTITOXIN HIGA-1"/>
    <property type="match status" value="1"/>
</dbReference>
<dbReference type="CDD" id="cd00093">
    <property type="entry name" value="HTH_XRE"/>
    <property type="match status" value="1"/>
</dbReference>
<organism evidence="3">
    <name type="scientific">Caulobacter sp. 73W</name>
    <dbReference type="NCBI Taxonomy" id="3161137"/>
    <lineage>
        <taxon>Bacteria</taxon>
        <taxon>Pseudomonadati</taxon>
        <taxon>Pseudomonadota</taxon>
        <taxon>Alphaproteobacteria</taxon>
        <taxon>Caulobacterales</taxon>
        <taxon>Caulobacteraceae</taxon>
        <taxon>Caulobacter</taxon>
    </lineage>
</organism>
<protein>
    <submittedName>
        <fullName evidence="3">HigA family addiction module antitoxin</fullName>
    </submittedName>
</protein>
<dbReference type="InterPro" id="IPR013430">
    <property type="entry name" value="Toxin_antidote_HigA"/>
</dbReference>
<dbReference type="AlphaFoldDB" id="A0AB39KQH7"/>
<keyword evidence="1" id="KW-0238">DNA-binding</keyword>
<name>A0AB39KQH7_9CAUL</name>